<dbReference type="InterPro" id="IPR022893">
    <property type="entry name" value="Shikimate_DH_fam"/>
</dbReference>
<evidence type="ECO:0000313" key="5">
    <source>
        <dbReference type="Proteomes" id="UP001499990"/>
    </source>
</evidence>
<comment type="caution">
    <text evidence="4">The sequence shown here is derived from an EMBL/GenBank/DDBJ whole genome shotgun (WGS) entry which is preliminary data.</text>
</comment>
<evidence type="ECO:0000313" key="4">
    <source>
        <dbReference type="EMBL" id="GAA3369322.1"/>
    </source>
</evidence>
<dbReference type="SUPFAM" id="SSF53223">
    <property type="entry name" value="Aminoacid dehydrogenase-like, N-terminal domain"/>
    <property type="match status" value="1"/>
</dbReference>
<accession>A0ABP6S6H0</accession>
<keyword evidence="2" id="KW-0057">Aromatic amino acid biosynthesis</keyword>
<dbReference type="Pfam" id="PF01487">
    <property type="entry name" value="DHquinase_I"/>
    <property type="match status" value="1"/>
</dbReference>
<dbReference type="Proteomes" id="UP001499990">
    <property type="component" value="Unassembled WGS sequence"/>
</dbReference>
<dbReference type="InterPro" id="IPR036291">
    <property type="entry name" value="NAD(P)-bd_dom_sf"/>
</dbReference>
<evidence type="ECO:0000256" key="2">
    <source>
        <dbReference type="ARBA" id="ARBA00023141"/>
    </source>
</evidence>
<name>A0ABP6S6H0_9ACTN</name>
<proteinExistence type="predicted"/>
<dbReference type="SUPFAM" id="SSF51569">
    <property type="entry name" value="Aldolase"/>
    <property type="match status" value="1"/>
</dbReference>
<dbReference type="InterPro" id="IPR013708">
    <property type="entry name" value="Shikimate_DH-bd_N"/>
</dbReference>
<dbReference type="Gene3D" id="3.20.20.70">
    <property type="entry name" value="Aldolase class I"/>
    <property type="match status" value="1"/>
</dbReference>
<feature type="domain" description="Shikimate dehydrogenase substrate binding N-terminal" evidence="3">
    <location>
        <begin position="238"/>
        <end position="317"/>
    </location>
</feature>
<sequence length="502" mass="52882">MAHMRPGGRRAELVAVLSSPDDLGSDRLSGIDPIADGLEVRADLLGDPDPHRLRRHFTGSLTYCLRTRRHGGRQHVRTAERSVRLVRAAGSYDLVDLEWPHDLTPDVLAGVPPEQRRISWHGPETDPDGLRRVFGSMAQVPAALYLLEPAPGRAAGVSAPLMLSALGRSDVTAFGSGPAGIWTRVLAPWLGAPVMFGRVGESGPAGMPSLRQLVMDYGLPALPELDCLYGIAGVSPGRSLSPRLHNTALRKLGLRALYLPFPTDSVPRLLRTTQALGVRAGLPLRGLTVIAPHKEDALALADEASPAAHEAGAANVLYTADGRWRADTTDIAGVLGALAAAGLDPAGRSAAVVGCGGAGRAVALALRQAGARVTLVNRSPDRGLRAARMTGLSFVPLSRFSVRGHSLLVHATPLADHPPFPVAAADPGTAVLELVYGEKPTELMAAARARGLPAIDGREVLLIEVHEQFRLLTGYEMPAGTARTLIRAASGHDSTLCPAEPI</sequence>
<dbReference type="InterPro" id="IPR046346">
    <property type="entry name" value="Aminoacid_DH-like_N_sf"/>
</dbReference>
<dbReference type="Pfam" id="PF08501">
    <property type="entry name" value="Shikimate_dh_N"/>
    <property type="match status" value="1"/>
</dbReference>
<protein>
    <recommendedName>
        <fullName evidence="3">Shikimate dehydrogenase substrate binding N-terminal domain-containing protein</fullName>
    </recommendedName>
</protein>
<evidence type="ECO:0000259" key="3">
    <source>
        <dbReference type="Pfam" id="PF08501"/>
    </source>
</evidence>
<comment type="pathway">
    <text evidence="1">Metabolic intermediate biosynthesis; chorismate biosynthesis; chorismate from D-erythrose 4-phosphate and phosphoenolpyruvate: step 4/7.</text>
</comment>
<dbReference type="PANTHER" id="PTHR21089">
    <property type="entry name" value="SHIKIMATE DEHYDROGENASE"/>
    <property type="match status" value="1"/>
</dbReference>
<keyword evidence="5" id="KW-1185">Reference proteome</keyword>
<reference evidence="5" key="1">
    <citation type="journal article" date="2019" name="Int. J. Syst. Evol. Microbiol.">
        <title>The Global Catalogue of Microorganisms (GCM) 10K type strain sequencing project: providing services to taxonomists for standard genome sequencing and annotation.</title>
        <authorList>
            <consortium name="The Broad Institute Genomics Platform"/>
            <consortium name="The Broad Institute Genome Sequencing Center for Infectious Disease"/>
            <person name="Wu L."/>
            <person name="Ma J."/>
        </authorList>
    </citation>
    <scope>NUCLEOTIDE SEQUENCE [LARGE SCALE GENOMIC DNA]</scope>
    <source>
        <strain evidence="5">JCM 9651</strain>
    </source>
</reference>
<keyword evidence="2" id="KW-0028">Amino-acid biosynthesis</keyword>
<gene>
    <name evidence="4" type="ORF">GCM10020367_11580</name>
</gene>
<dbReference type="CDD" id="cd01065">
    <property type="entry name" value="NAD_bind_Shikimate_DH"/>
    <property type="match status" value="1"/>
</dbReference>
<dbReference type="SUPFAM" id="SSF51735">
    <property type="entry name" value="NAD(P)-binding Rossmann-fold domains"/>
    <property type="match status" value="1"/>
</dbReference>
<dbReference type="Gene3D" id="3.40.50.720">
    <property type="entry name" value="NAD(P)-binding Rossmann-like Domain"/>
    <property type="match status" value="1"/>
</dbReference>
<dbReference type="EMBL" id="BAAAYL010000001">
    <property type="protein sequence ID" value="GAA3369322.1"/>
    <property type="molecule type" value="Genomic_DNA"/>
</dbReference>
<organism evidence="4 5">
    <name type="scientific">Streptomyces sannanensis</name>
    <dbReference type="NCBI Taxonomy" id="285536"/>
    <lineage>
        <taxon>Bacteria</taxon>
        <taxon>Bacillati</taxon>
        <taxon>Actinomycetota</taxon>
        <taxon>Actinomycetes</taxon>
        <taxon>Kitasatosporales</taxon>
        <taxon>Streptomycetaceae</taxon>
        <taxon>Streptomyces</taxon>
    </lineage>
</organism>
<dbReference type="PANTHER" id="PTHR21089:SF1">
    <property type="entry name" value="BIFUNCTIONAL 3-DEHYDROQUINATE DEHYDRATASE_SHIKIMATE DEHYDROGENASE, CHLOROPLASTIC"/>
    <property type="match status" value="1"/>
</dbReference>
<dbReference type="InterPro" id="IPR013785">
    <property type="entry name" value="Aldolase_TIM"/>
</dbReference>
<dbReference type="Gene3D" id="3.40.50.10860">
    <property type="entry name" value="Leucine Dehydrogenase, chain A, domain 1"/>
    <property type="match status" value="1"/>
</dbReference>
<dbReference type="InterPro" id="IPR001381">
    <property type="entry name" value="DHquinase_I"/>
</dbReference>
<evidence type="ECO:0000256" key="1">
    <source>
        <dbReference type="ARBA" id="ARBA00004871"/>
    </source>
</evidence>